<evidence type="ECO:0000313" key="4">
    <source>
        <dbReference type="EMBL" id="JAS69103.1"/>
    </source>
</evidence>
<protein>
    <submittedName>
        <fullName evidence="3">Uncharacterized protein</fullName>
    </submittedName>
</protein>
<feature type="compositionally biased region" description="Basic and acidic residues" evidence="1">
    <location>
        <begin position="131"/>
        <end position="182"/>
    </location>
</feature>
<dbReference type="EMBL" id="GECZ01020408">
    <property type="protein sequence ID" value="JAS49361.1"/>
    <property type="molecule type" value="Transcribed_RNA"/>
</dbReference>
<proteinExistence type="predicted"/>
<accession>A0A1B6FGN3</accession>
<feature type="compositionally biased region" description="Basic residues" evidence="1">
    <location>
        <begin position="25"/>
        <end position="38"/>
    </location>
</feature>
<feature type="compositionally biased region" description="Basic and acidic residues" evidence="1">
    <location>
        <begin position="80"/>
        <end position="121"/>
    </location>
</feature>
<evidence type="ECO:0000256" key="1">
    <source>
        <dbReference type="SAM" id="MobiDB-lite"/>
    </source>
</evidence>
<organism evidence="3">
    <name type="scientific">Cuerna arida</name>
    <dbReference type="NCBI Taxonomy" id="1464854"/>
    <lineage>
        <taxon>Eukaryota</taxon>
        <taxon>Metazoa</taxon>
        <taxon>Ecdysozoa</taxon>
        <taxon>Arthropoda</taxon>
        <taxon>Hexapoda</taxon>
        <taxon>Insecta</taxon>
        <taxon>Pterygota</taxon>
        <taxon>Neoptera</taxon>
        <taxon>Paraneoptera</taxon>
        <taxon>Hemiptera</taxon>
        <taxon>Auchenorrhyncha</taxon>
        <taxon>Membracoidea</taxon>
        <taxon>Cicadellidae</taxon>
        <taxon>Cicadellinae</taxon>
        <taxon>Proconiini</taxon>
        <taxon>Cuerna</taxon>
    </lineage>
</organism>
<name>A0A1B6FGN3_9HEMI</name>
<dbReference type="AlphaFoldDB" id="A0A1B6FGN3"/>
<feature type="compositionally biased region" description="Basic and acidic residues" evidence="1">
    <location>
        <begin position="1"/>
        <end position="10"/>
    </location>
</feature>
<evidence type="ECO:0000313" key="2">
    <source>
        <dbReference type="EMBL" id="JAS45777.1"/>
    </source>
</evidence>
<gene>
    <name evidence="4" type="ORF">g.34950</name>
    <name evidence="2" type="ORF">g.34956</name>
    <name evidence="3" type="ORF">g.34959</name>
</gene>
<sequence length="470" mass="56256">MPPAKEDKSKNQTQKQGGKNDTGKKKGGGKKKKSKKGKCQPGMSFLCEPCPHRVYTPKPGERERSEPRGAGSPWYVKTRKKEELDKEEEEKSKKKESAAAEKRKKAADERKKKKEEEEKKKEEKKKKREERKKEREEKRKQKEKEKKKQENEKRKKQEEQRKERKQKEEEEKKEGKKKEKTEPQPSYMYEPCPHRVYTPGPGEKDMADPKGVGSPWYVKTVKKEELDKEEEEKQEKEKEKFKEDRKRRQKEKKEKEKLEAEENKKEEEEKAKAERKVQRKLEKIKKEKEMMKERKKQEDIDHEDIGQGVRESKTDFRPELKWMMDFIRDVDEQERERRGDSLRWKKEEIEEEIESHMAKEAFTSDFKTLIQTFVEAEWSKADDKLKKLEKDERRRRRKVYKEMEPLARDMMAEGKRTDLLYRAAMGKKKGSGEGKPTAMEDMVIGMIMQQIDHLAKPREDILAKFPFSLM</sequence>
<reference evidence="3" key="1">
    <citation type="submission" date="2015-11" db="EMBL/GenBank/DDBJ databases">
        <title>De novo transcriptome assembly of four potential Pierce s Disease insect vectors from Arizona vineyards.</title>
        <authorList>
            <person name="Tassone E.E."/>
        </authorList>
    </citation>
    <scope>NUCLEOTIDE SEQUENCE</scope>
</reference>
<feature type="compositionally biased region" description="Basic and acidic residues" evidence="1">
    <location>
        <begin position="221"/>
        <end position="312"/>
    </location>
</feature>
<evidence type="ECO:0000313" key="3">
    <source>
        <dbReference type="EMBL" id="JAS49361.1"/>
    </source>
</evidence>
<dbReference type="EMBL" id="GECZ01000666">
    <property type="protein sequence ID" value="JAS69103.1"/>
    <property type="molecule type" value="Transcribed_RNA"/>
</dbReference>
<feature type="region of interest" description="Disordered" evidence="1">
    <location>
        <begin position="1"/>
        <end position="312"/>
    </location>
</feature>
<dbReference type="EMBL" id="GECZ01023992">
    <property type="protein sequence ID" value="JAS45777.1"/>
    <property type="molecule type" value="Transcribed_RNA"/>
</dbReference>